<evidence type="ECO:0000256" key="2">
    <source>
        <dbReference type="PROSITE-ProRule" id="PRU00335"/>
    </source>
</evidence>
<reference evidence="6 7" key="1">
    <citation type="submission" date="2023-04" db="EMBL/GenBank/DDBJ databases">
        <title>Forest soil microbial communities from Buena Vista Peninsula, Colon Province, Panama.</title>
        <authorList>
            <person name="Bouskill N."/>
        </authorList>
    </citation>
    <scope>NUCLEOTIDE SEQUENCE [LARGE SCALE GENOMIC DNA]</scope>
    <source>
        <strain evidence="6 7">AC80</strain>
    </source>
</reference>
<feature type="domain" description="HTH cro/C1-type" evidence="4">
    <location>
        <begin position="15"/>
        <end position="69"/>
    </location>
</feature>
<feature type="compositionally biased region" description="Basic and acidic residues" evidence="3">
    <location>
        <begin position="78"/>
        <end position="88"/>
    </location>
</feature>
<dbReference type="Pfam" id="PF17932">
    <property type="entry name" value="TetR_C_24"/>
    <property type="match status" value="1"/>
</dbReference>
<feature type="DNA-binding region" description="H-T-H motif" evidence="2">
    <location>
        <begin position="125"/>
        <end position="144"/>
    </location>
</feature>
<dbReference type="PANTHER" id="PTHR30055:SF237">
    <property type="entry name" value="TRANSCRIPTIONAL REPRESSOR MCE3R"/>
    <property type="match status" value="1"/>
</dbReference>
<keyword evidence="7" id="KW-1185">Reference proteome</keyword>
<protein>
    <submittedName>
        <fullName evidence="6">AcrR family transcriptional regulator/DNA-binding XRE family transcriptional regulator</fullName>
    </submittedName>
</protein>
<dbReference type="SMART" id="SM00530">
    <property type="entry name" value="HTH_XRE"/>
    <property type="match status" value="1"/>
</dbReference>
<dbReference type="Pfam" id="PF01381">
    <property type="entry name" value="HTH_3"/>
    <property type="match status" value="1"/>
</dbReference>
<evidence type="ECO:0000259" key="5">
    <source>
        <dbReference type="PROSITE" id="PS50977"/>
    </source>
</evidence>
<dbReference type="InterPro" id="IPR009057">
    <property type="entry name" value="Homeodomain-like_sf"/>
</dbReference>
<evidence type="ECO:0000313" key="7">
    <source>
        <dbReference type="Proteomes" id="UP001160130"/>
    </source>
</evidence>
<gene>
    <name evidence="6" type="ORF">M2272_005207</name>
</gene>
<organism evidence="6 7">
    <name type="scientific">Mycolicibacterium frederiksbergense</name>
    <dbReference type="NCBI Taxonomy" id="117567"/>
    <lineage>
        <taxon>Bacteria</taxon>
        <taxon>Bacillati</taxon>
        <taxon>Actinomycetota</taxon>
        <taxon>Actinomycetes</taxon>
        <taxon>Mycobacteriales</taxon>
        <taxon>Mycobacteriaceae</taxon>
        <taxon>Mycolicibacterium</taxon>
    </lineage>
</organism>
<dbReference type="Gene3D" id="1.10.260.40">
    <property type="entry name" value="lambda repressor-like DNA-binding domains"/>
    <property type="match status" value="1"/>
</dbReference>
<dbReference type="EMBL" id="JARXVE010000011">
    <property type="protein sequence ID" value="MDH6198548.1"/>
    <property type="molecule type" value="Genomic_DNA"/>
</dbReference>
<dbReference type="PROSITE" id="PS50943">
    <property type="entry name" value="HTH_CROC1"/>
    <property type="match status" value="1"/>
</dbReference>
<feature type="domain" description="HTH tetR-type" evidence="5">
    <location>
        <begin position="102"/>
        <end position="162"/>
    </location>
</feature>
<accession>A0ABT6L6G7</accession>
<dbReference type="InterPro" id="IPR041490">
    <property type="entry name" value="KstR2_TetR_C"/>
</dbReference>
<evidence type="ECO:0000256" key="3">
    <source>
        <dbReference type="SAM" id="MobiDB-lite"/>
    </source>
</evidence>
<keyword evidence="1 2" id="KW-0238">DNA-binding</keyword>
<evidence type="ECO:0000256" key="1">
    <source>
        <dbReference type="ARBA" id="ARBA00023125"/>
    </source>
</evidence>
<dbReference type="PROSITE" id="PS50977">
    <property type="entry name" value="HTH_TETR_2"/>
    <property type="match status" value="1"/>
</dbReference>
<dbReference type="InterPro" id="IPR001387">
    <property type="entry name" value="Cro/C1-type_HTH"/>
</dbReference>
<dbReference type="CDD" id="cd00093">
    <property type="entry name" value="HTH_XRE"/>
    <property type="match status" value="1"/>
</dbReference>
<proteinExistence type="predicted"/>
<dbReference type="Proteomes" id="UP001160130">
    <property type="component" value="Unassembled WGS sequence"/>
</dbReference>
<dbReference type="PANTHER" id="PTHR30055">
    <property type="entry name" value="HTH-TYPE TRANSCRIPTIONAL REGULATOR RUTR"/>
    <property type="match status" value="1"/>
</dbReference>
<dbReference type="SUPFAM" id="SSF47413">
    <property type="entry name" value="lambda repressor-like DNA-binding domains"/>
    <property type="match status" value="1"/>
</dbReference>
<dbReference type="InterPro" id="IPR010982">
    <property type="entry name" value="Lambda_DNA-bd_dom_sf"/>
</dbReference>
<dbReference type="SUPFAM" id="SSF48498">
    <property type="entry name" value="Tetracyclin repressor-like, C-terminal domain"/>
    <property type="match status" value="1"/>
</dbReference>
<comment type="caution">
    <text evidence="6">The sequence shown here is derived from an EMBL/GenBank/DDBJ whole genome shotgun (WGS) entry which is preliminary data.</text>
</comment>
<dbReference type="InterPro" id="IPR036271">
    <property type="entry name" value="Tet_transcr_reg_TetR-rel_C_sf"/>
</dbReference>
<dbReference type="SUPFAM" id="SSF46689">
    <property type="entry name" value="Homeodomain-like"/>
    <property type="match status" value="1"/>
</dbReference>
<dbReference type="Pfam" id="PF00440">
    <property type="entry name" value="TetR_N"/>
    <property type="match status" value="1"/>
</dbReference>
<dbReference type="Gene3D" id="1.10.357.10">
    <property type="entry name" value="Tetracycline Repressor, domain 2"/>
    <property type="match status" value="1"/>
</dbReference>
<sequence length="295" mass="32100">MLSSLSADGYVGAAVRDARREAGLTLRALADRLNVSAATVSAIENGKTGVSVTRLRAVADVLGIPIERLLPATSSPDSHPDAESRRGSSDVISGGDWRDFPPLTLDPVLRAAVDAFVEIGYHGASMRMLAELAQLSVPGIYHHYRDKQELLVRVLDITMAELHWRVEAARREARTSLEEVALIVEALALFHTNRAQLAFIGASEMRSLTGENRRRIAASRSRLQHLLDDAIARASAEGYLHPVSAPTAGRAIATMCTSLPQWFRPDGPDSAEQVARTYVEFALSMLRPEKDTPSE</sequence>
<name>A0ABT6L6G7_9MYCO</name>
<evidence type="ECO:0000259" key="4">
    <source>
        <dbReference type="PROSITE" id="PS50943"/>
    </source>
</evidence>
<dbReference type="PRINTS" id="PR00455">
    <property type="entry name" value="HTHTETR"/>
</dbReference>
<dbReference type="RefSeq" id="WP_280835118.1">
    <property type="nucleotide sequence ID" value="NZ_JARXVE010000011.1"/>
</dbReference>
<dbReference type="InterPro" id="IPR001647">
    <property type="entry name" value="HTH_TetR"/>
</dbReference>
<feature type="region of interest" description="Disordered" evidence="3">
    <location>
        <begin position="72"/>
        <end position="93"/>
    </location>
</feature>
<evidence type="ECO:0000313" key="6">
    <source>
        <dbReference type="EMBL" id="MDH6198548.1"/>
    </source>
</evidence>
<dbReference type="InterPro" id="IPR050109">
    <property type="entry name" value="HTH-type_TetR-like_transc_reg"/>
</dbReference>